<dbReference type="Gramene" id="evm.model.01.2739">
    <property type="protein sequence ID" value="cds.evm.model.01.2739"/>
    <property type="gene ID" value="evm.TU.01.2739"/>
</dbReference>
<name>A0A803NMF9_CANSA</name>
<dbReference type="GO" id="GO:0005886">
    <property type="term" value="C:plasma membrane"/>
    <property type="evidence" value="ECO:0007669"/>
    <property type="project" value="TreeGrafter"/>
</dbReference>
<dbReference type="InterPro" id="IPR003245">
    <property type="entry name" value="Phytocyanin_dom"/>
</dbReference>
<dbReference type="SUPFAM" id="SSF49503">
    <property type="entry name" value="Cupredoxins"/>
    <property type="match status" value="1"/>
</dbReference>
<dbReference type="InterPro" id="IPR039391">
    <property type="entry name" value="Phytocyanin-like"/>
</dbReference>
<dbReference type="PROSITE" id="PS51485">
    <property type="entry name" value="PHYTOCYANIN"/>
    <property type="match status" value="1"/>
</dbReference>
<dbReference type="Pfam" id="PF02298">
    <property type="entry name" value="Cu_bind_like"/>
    <property type="match status" value="1"/>
</dbReference>
<dbReference type="EMBL" id="UZAU01000080">
    <property type="status" value="NOT_ANNOTATED_CDS"/>
    <property type="molecule type" value="Genomic_DNA"/>
</dbReference>
<keyword evidence="4" id="KW-1185">Reference proteome</keyword>
<evidence type="ECO:0000313" key="3">
    <source>
        <dbReference type="EnsemblPlants" id="cds.evm.model.01.2739"/>
    </source>
</evidence>
<sequence>MVMPISSATVYTVGDTSGWAMGVDYTTWTSDKTFLVGDSLVFNYGSSHTVDEVSSSDYSSCTVGNAITSDNTGTTTISLKTTDGEGGSGASDGGFPMEELGETAAEGPEVGGAGGELVGDEVGGVARGGDETVGGDLVGEPVGADNGD</sequence>
<dbReference type="GO" id="GO:0009055">
    <property type="term" value="F:electron transfer activity"/>
    <property type="evidence" value="ECO:0007669"/>
    <property type="project" value="InterPro"/>
</dbReference>
<evidence type="ECO:0000313" key="4">
    <source>
        <dbReference type="Proteomes" id="UP000596661"/>
    </source>
</evidence>
<reference evidence="3" key="2">
    <citation type="submission" date="2021-03" db="UniProtKB">
        <authorList>
            <consortium name="EnsemblPlants"/>
        </authorList>
    </citation>
    <scope>IDENTIFICATION</scope>
</reference>
<dbReference type="EnsemblPlants" id="evm.model.01.2739">
    <property type="protein sequence ID" value="cds.evm.model.01.2739"/>
    <property type="gene ID" value="evm.TU.01.2739"/>
</dbReference>
<evidence type="ECO:0000256" key="1">
    <source>
        <dbReference type="SAM" id="MobiDB-lite"/>
    </source>
</evidence>
<reference evidence="3" key="1">
    <citation type="submission" date="2018-11" db="EMBL/GenBank/DDBJ databases">
        <authorList>
            <person name="Grassa J C."/>
        </authorList>
    </citation>
    <scope>NUCLEOTIDE SEQUENCE [LARGE SCALE GENOMIC DNA]</scope>
</reference>
<dbReference type="PANTHER" id="PTHR33021:SF193">
    <property type="entry name" value="OS06G0218600 PROTEIN"/>
    <property type="match status" value="1"/>
</dbReference>
<dbReference type="PANTHER" id="PTHR33021">
    <property type="entry name" value="BLUE COPPER PROTEIN"/>
    <property type="match status" value="1"/>
</dbReference>
<dbReference type="CDD" id="cd04216">
    <property type="entry name" value="Phytocyanin"/>
    <property type="match status" value="1"/>
</dbReference>
<dbReference type="InterPro" id="IPR008972">
    <property type="entry name" value="Cupredoxin"/>
</dbReference>
<protein>
    <recommendedName>
        <fullName evidence="2">Phytocyanin domain-containing protein</fullName>
    </recommendedName>
</protein>
<feature type="region of interest" description="Disordered" evidence="1">
    <location>
        <begin position="79"/>
        <end position="148"/>
    </location>
</feature>
<dbReference type="Proteomes" id="UP000596661">
    <property type="component" value="Chromosome 1"/>
</dbReference>
<proteinExistence type="predicted"/>
<dbReference type="Gene3D" id="2.60.40.420">
    <property type="entry name" value="Cupredoxins - blue copper proteins"/>
    <property type="match status" value="1"/>
</dbReference>
<dbReference type="AlphaFoldDB" id="A0A803NMF9"/>
<accession>A0A803NMF9</accession>
<organism evidence="3 4">
    <name type="scientific">Cannabis sativa</name>
    <name type="common">Hemp</name>
    <name type="synonym">Marijuana</name>
    <dbReference type="NCBI Taxonomy" id="3483"/>
    <lineage>
        <taxon>Eukaryota</taxon>
        <taxon>Viridiplantae</taxon>
        <taxon>Streptophyta</taxon>
        <taxon>Embryophyta</taxon>
        <taxon>Tracheophyta</taxon>
        <taxon>Spermatophyta</taxon>
        <taxon>Magnoliopsida</taxon>
        <taxon>eudicotyledons</taxon>
        <taxon>Gunneridae</taxon>
        <taxon>Pentapetalae</taxon>
        <taxon>rosids</taxon>
        <taxon>fabids</taxon>
        <taxon>Rosales</taxon>
        <taxon>Cannabaceae</taxon>
        <taxon>Cannabis</taxon>
    </lineage>
</organism>
<feature type="domain" description="Phytocyanin" evidence="2">
    <location>
        <begin position="9"/>
        <end position="84"/>
    </location>
</feature>
<feature type="compositionally biased region" description="Gly residues" evidence="1">
    <location>
        <begin position="109"/>
        <end position="127"/>
    </location>
</feature>
<evidence type="ECO:0000259" key="2">
    <source>
        <dbReference type="PROSITE" id="PS51485"/>
    </source>
</evidence>